<reference evidence="8 9" key="3">
    <citation type="submission" date="2018-05" db="EMBL/GenBank/DDBJ databases">
        <title>Draft genome sequences of Dehalococcoides mccartyi strains RC and KS.</title>
        <authorList>
            <person name="Higgins S.A."/>
            <person name="Padilla-Crespo E."/>
            <person name="Loeffler F.E."/>
        </authorList>
    </citation>
    <scope>NUCLEOTIDE SEQUENCE [LARGE SCALE GENOMIC DNA]</scope>
    <source>
        <strain evidence="6 8">KS</strain>
        <strain evidence="5 9">RC</strain>
    </source>
</reference>
<keyword evidence="1" id="KW-1133">Transmembrane helix</keyword>
<dbReference type="PATRIC" id="fig|61435.13.peg.1385"/>
<evidence type="ECO:0000313" key="4">
    <source>
        <dbReference type="EMBL" id="AMU87273.1"/>
    </source>
</evidence>
<evidence type="ECO:0000313" key="2">
    <source>
        <dbReference type="EMBL" id="AIZ97098.1"/>
    </source>
</evidence>
<organism evidence="2">
    <name type="scientific">Dehalococcoides mccartyi</name>
    <dbReference type="NCBI Taxonomy" id="61435"/>
    <lineage>
        <taxon>Bacteria</taxon>
        <taxon>Bacillati</taxon>
        <taxon>Chloroflexota</taxon>
        <taxon>Dehalococcoidia</taxon>
        <taxon>Dehalococcoidales</taxon>
        <taxon>Dehalococcoidaceae</taxon>
        <taxon>Dehalococcoides</taxon>
    </lineage>
</organism>
<dbReference type="Proteomes" id="UP000248786">
    <property type="component" value="Unassembled WGS sequence"/>
</dbReference>
<accession>A0A0A7NWP6</accession>
<protein>
    <submittedName>
        <fullName evidence="2">Putative anchoring protein KB1rdhB20</fullName>
    </submittedName>
    <submittedName>
        <fullName evidence="3">Reductive dehalogenase anchoring protein</fullName>
    </submittedName>
    <submittedName>
        <fullName evidence="5">Tetrachloroethene reductive dehalogenase TceA membrane-bound subunit</fullName>
    </submittedName>
</protein>
<evidence type="ECO:0000313" key="7">
    <source>
        <dbReference type="Proteomes" id="UP000076394"/>
    </source>
</evidence>
<evidence type="ECO:0000313" key="6">
    <source>
        <dbReference type="EMBL" id="RAL70159.1"/>
    </source>
</evidence>
<dbReference type="EMBL" id="CP011127">
    <property type="protein sequence ID" value="AMU87273.1"/>
    <property type="molecule type" value="Genomic_DNA"/>
</dbReference>
<keyword evidence="1" id="KW-0812">Transmembrane</keyword>
<dbReference type="Proteomes" id="UP000249146">
    <property type="component" value="Unassembled WGS sequence"/>
</dbReference>
<dbReference type="OMA" id="KQITWWQ"/>
<dbReference type="OrthoDB" id="166121at2"/>
<dbReference type="Proteomes" id="UP000076394">
    <property type="component" value="Chromosome"/>
</dbReference>
<reference evidence="3 7" key="2">
    <citation type="submission" date="2015-03" db="EMBL/GenBank/DDBJ databases">
        <title>Genomic characterization of Dehalococcoides mccartyi strain 11a5, an unusal plasmid-containing chloroethene dechlorinator.</title>
        <authorList>
            <person name="Zhao S."/>
            <person name="Ding C."/>
            <person name="He J."/>
        </authorList>
    </citation>
    <scope>NUCLEOTIDE SEQUENCE [LARGE SCALE GENOMIC DNA]</scope>
    <source>
        <strain evidence="3 7">11a5</strain>
    </source>
</reference>
<sequence>MYFIGLAVGAVFALSIYWLIKQNKKITWWQWLIALIATIALFAAVQHFYGSLAENDTKAAWVGMGIFGIIAVILGVVDWRLIAGNKEKV</sequence>
<dbReference type="AlphaFoldDB" id="A0A0A7NWP6"/>
<dbReference type="EMBL" id="QGLC01000018">
    <property type="protein sequence ID" value="RAL68974.1"/>
    <property type="molecule type" value="Genomic_DNA"/>
</dbReference>
<name>A0A0A7NWP6_9CHLR</name>
<keyword evidence="1" id="KW-0472">Membrane</keyword>
<evidence type="ECO:0000313" key="5">
    <source>
        <dbReference type="EMBL" id="RAL68974.1"/>
    </source>
</evidence>
<evidence type="ECO:0000313" key="9">
    <source>
        <dbReference type="Proteomes" id="UP000249146"/>
    </source>
</evidence>
<evidence type="ECO:0000313" key="3">
    <source>
        <dbReference type="EMBL" id="AMU87253.1"/>
    </source>
</evidence>
<evidence type="ECO:0000256" key="1">
    <source>
        <dbReference type="SAM" id="Phobius"/>
    </source>
</evidence>
<reference evidence="2" key="1">
    <citation type="submission" date="2014-10" db="EMBL/GenBank/DDBJ databases">
        <title>Reductive dehalogenase homologous genes as biomarkers for distinguishing populations of Dehalococcoides in mixed dechlorinating cultures and in groundwater.</title>
        <authorList>
            <person name="Perez-De-Mora A."/>
            <person name="Zila A."/>
            <person name="Mcmaster M.L."/>
            <person name="Liang X."/>
            <person name="Dworatzek S."/>
            <person name="Edwards E.A."/>
        </authorList>
    </citation>
    <scope>NUCLEOTIDE SEQUENCE</scope>
</reference>
<dbReference type="EMBL" id="QGLD01000016">
    <property type="protein sequence ID" value="RAL70159.1"/>
    <property type="molecule type" value="Genomic_DNA"/>
</dbReference>
<dbReference type="RefSeq" id="WP_011309916.1">
    <property type="nucleotide sequence ID" value="NZ_AP024514.1"/>
</dbReference>
<feature type="transmembrane region" description="Helical" evidence="1">
    <location>
        <begin position="61"/>
        <end position="82"/>
    </location>
</feature>
<feature type="transmembrane region" description="Helical" evidence="1">
    <location>
        <begin position="6"/>
        <end position="21"/>
    </location>
</feature>
<gene>
    <name evidence="2" type="primary">rdhB20</name>
    <name evidence="3" type="synonym">rdhB</name>
    <name evidence="6" type="ORF">C1G86_1491</name>
    <name evidence="5" type="ORF">C1G87_1455</name>
    <name evidence="3" type="ORF">Dm11a5_1427</name>
    <name evidence="4" type="ORF">Dm11a5_1447</name>
</gene>
<evidence type="ECO:0000313" key="8">
    <source>
        <dbReference type="Proteomes" id="UP000248786"/>
    </source>
</evidence>
<dbReference type="EMBL" id="KP085020">
    <property type="protein sequence ID" value="AIZ97098.1"/>
    <property type="molecule type" value="Genomic_DNA"/>
</dbReference>
<proteinExistence type="predicted"/>
<dbReference type="EMBL" id="CP011127">
    <property type="protein sequence ID" value="AMU87253.1"/>
    <property type="molecule type" value="Genomic_DNA"/>
</dbReference>
<feature type="transmembrane region" description="Helical" evidence="1">
    <location>
        <begin position="28"/>
        <end position="49"/>
    </location>
</feature>